<feature type="domain" description="HTH dtxR-type" evidence="12">
    <location>
        <begin position="1"/>
        <end position="68"/>
    </location>
</feature>
<dbReference type="InterPro" id="IPR036421">
    <property type="entry name" value="Fe_dep_repressor_sf"/>
</dbReference>
<proteinExistence type="inferred from homology"/>
<evidence type="ECO:0000256" key="8">
    <source>
        <dbReference type="ARBA" id="ARBA00023159"/>
    </source>
</evidence>
<name>A4GI87_9BACT</name>
<dbReference type="InterPro" id="IPR036390">
    <property type="entry name" value="WH_DNA-bd_sf"/>
</dbReference>
<dbReference type="GO" id="GO:0046914">
    <property type="term" value="F:transition metal ion binding"/>
    <property type="evidence" value="ECO:0007669"/>
    <property type="project" value="InterPro"/>
</dbReference>
<dbReference type="GO" id="GO:0005737">
    <property type="term" value="C:cytoplasm"/>
    <property type="evidence" value="ECO:0007669"/>
    <property type="project" value="UniProtKB-SubCell"/>
</dbReference>
<keyword evidence="9" id="KW-0804">Transcription</keyword>
<comment type="subcellular location">
    <subcellularLocation>
        <location evidence="1">Cytoplasm</location>
    </subcellularLocation>
</comment>
<sequence length="222" mass="24889">MAGHFQEFEDEYLETMYEFYEDDASARVRTGDLAERLGVSPASATEMIQRLSAKGFIDYERYKGAKLTAKGLVHGQMMKRRHRLAEVLLDRFPFDGNMHETACRLEHAIDDDLEVALTVLLGDPQQDPSGRDIPKSGEHLEQRVKAFQQTHLELSNLKVNQSGTIQGILLSEALKSLINSSMNLGDVIVSHGEDVYSISGQEMLLSDTIAKSIIVQTHRNKN</sequence>
<keyword evidence="4" id="KW-0963">Cytoplasm</keyword>
<gene>
    <name evidence="13" type="ORF">ALOHA_HF1029C11.0025</name>
</gene>
<evidence type="ECO:0000313" key="13">
    <source>
        <dbReference type="EMBL" id="ABL97798.1"/>
    </source>
</evidence>
<dbReference type="InterPro" id="IPR022687">
    <property type="entry name" value="HTH_DTXR"/>
</dbReference>
<dbReference type="InterPro" id="IPR001367">
    <property type="entry name" value="Fe_dep_repressor"/>
</dbReference>
<dbReference type="InterPro" id="IPR022689">
    <property type="entry name" value="Iron_dep_repressor"/>
</dbReference>
<dbReference type="InterPro" id="IPR036388">
    <property type="entry name" value="WH-like_DNA-bd_sf"/>
</dbReference>
<keyword evidence="6" id="KW-0805">Transcription regulation</keyword>
<keyword evidence="7" id="KW-0238">DNA-binding</keyword>
<evidence type="ECO:0000256" key="4">
    <source>
        <dbReference type="ARBA" id="ARBA00022490"/>
    </source>
</evidence>
<evidence type="ECO:0000256" key="2">
    <source>
        <dbReference type="ARBA" id="ARBA00007871"/>
    </source>
</evidence>
<evidence type="ECO:0000259" key="12">
    <source>
        <dbReference type="PROSITE" id="PS50944"/>
    </source>
</evidence>
<dbReference type="Gene3D" id="1.10.10.10">
    <property type="entry name" value="Winged helix-like DNA-binding domain superfamily/Winged helix DNA-binding domain"/>
    <property type="match status" value="1"/>
</dbReference>
<dbReference type="SMART" id="SM00529">
    <property type="entry name" value="HTH_DTXR"/>
    <property type="match status" value="1"/>
</dbReference>
<dbReference type="PANTHER" id="PTHR33238:SF11">
    <property type="entry name" value="TRANSCRIPTIONAL REGULATOR MNTR"/>
    <property type="match status" value="1"/>
</dbReference>
<evidence type="ECO:0000256" key="1">
    <source>
        <dbReference type="ARBA" id="ARBA00004496"/>
    </source>
</evidence>
<comment type="subunit">
    <text evidence="3">Homodimer.</text>
</comment>
<dbReference type="InterPro" id="IPR050536">
    <property type="entry name" value="DtxR_MntR_Metal-Reg"/>
</dbReference>
<dbReference type="SUPFAM" id="SSF46785">
    <property type="entry name" value="Winged helix' DNA-binding domain"/>
    <property type="match status" value="1"/>
</dbReference>
<dbReference type="Pfam" id="PF01325">
    <property type="entry name" value="Fe_dep_repress"/>
    <property type="match status" value="1"/>
</dbReference>
<evidence type="ECO:0000256" key="9">
    <source>
        <dbReference type="ARBA" id="ARBA00023163"/>
    </source>
</evidence>
<evidence type="ECO:0000256" key="5">
    <source>
        <dbReference type="ARBA" id="ARBA00022491"/>
    </source>
</evidence>
<dbReference type="InterPro" id="IPR000485">
    <property type="entry name" value="AsnC-type_HTH_dom"/>
</dbReference>
<dbReference type="GO" id="GO:0046983">
    <property type="term" value="F:protein dimerization activity"/>
    <property type="evidence" value="ECO:0007669"/>
    <property type="project" value="InterPro"/>
</dbReference>
<dbReference type="PRINTS" id="PR00033">
    <property type="entry name" value="HTHASNC"/>
</dbReference>
<accession>A4GI87</accession>
<evidence type="ECO:0000256" key="7">
    <source>
        <dbReference type="ARBA" id="ARBA00023125"/>
    </source>
</evidence>
<evidence type="ECO:0000256" key="3">
    <source>
        <dbReference type="ARBA" id="ARBA00011738"/>
    </source>
</evidence>
<evidence type="ECO:0000256" key="11">
    <source>
        <dbReference type="ARBA" id="ARBA00032593"/>
    </source>
</evidence>
<dbReference type="AlphaFoldDB" id="A4GI87"/>
<keyword evidence="8" id="KW-0010">Activator</keyword>
<dbReference type="PROSITE" id="PS50944">
    <property type="entry name" value="HTH_DTXR"/>
    <property type="match status" value="1"/>
</dbReference>
<reference evidence="13" key="1">
    <citation type="journal article" date="2007" name="Environ. Microbiol.">
        <title>Proteorhodopsin photosystem gene clusters exhibit co-evolutionary trends and shared ancestry among diverse marine microbial phyla.</title>
        <authorList>
            <person name="McCarren J."/>
            <person name="Delong E.F."/>
        </authorList>
    </citation>
    <scope>NUCLEOTIDE SEQUENCE</scope>
</reference>
<organism evidence="13">
    <name type="scientific">uncultured marine bacterium HF10_29C11</name>
    <dbReference type="NCBI Taxonomy" id="415445"/>
    <lineage>
        <taxon>Bacteria</taxon>
        <taxon>environmental samples</taxon>
    </lineage>
</organism>
<dbReference type="GO" id="GO:0003700">
    <property type="term" value="F:DNA-binding transcription factor activity"/>
    <property type="evidence" value="ECO:0007669"/>
    <property type="project" value="InterPro"/>
</dbReference>
<dbReference type="Gene3D" id="1.10.60.10">
    <property type="entry name" value="Iron dependent repressor, metal binding and dimerisation domain"/>
    <property type="match status" value="1"/>
</dbReference>
<dbReference type="GO" id="GO:0043565">
    <property type="term" value="F:sequence-specific DNA binding"/>
    <property type="evidence" value="ECO:0007669"/>
    <property type="project" value="InterPro"/>
</dbReference>
<keyword evidence="10" id="KW-0464">Manganese</keyword>
<evidence type="ECO:0000256" key="10">
    <source>
        <dbReference type="ARBA" id="ARBA00023211"/>
    </source>
</evidence>
<dbReference type="EMBL" id="EF089401">
    <property type="protein sequence ID" value="ABL97798.1"/>
    <property type="molecule type" value="Genomic_DNA"/>
</dbReference>
<keyword evidence="5" id="KW-0678">Repressor</keyword>
<evidence type="ECO:0000256" key="6">
    <source>
        <dbReference type="ARBA" id="ARBA00023015"/>
    </source>
</evidence>
<dbReference type="PANTHER" id="PTHR33238">
    <property type="entry name" value="IRON (METAL) DEPENDENT REPRESSOR, DTXR FAMILY"/>
    <property type="match status" value="1"/>
</dbReference>
<protein>
    <recommendedName>
        <fullName evidence="11">Manganese transport regulator</fullName>
    </recommendedName>
</protein>
<dbReference type="Pfam" id="PF02742">
    <property type="entry name" value="Fe_dep_repr_C"/>
    <property type="match status" value="1"/>
</dbReference>
<comment type="similarity">
    <text evidence="2">Belongs to the DtxR/MntR family.</text>
</comment>